<organism evidence="2 3">
    <name type="scientific">Trichomalopsis sarcophagae</name>
    <dbReference type="NCBI Taxonomy" id="543379"/>
    <lineage>
        <taxon>Eukaryota</taxon>
        <taxon>Metazoa</taxon>
        <taxon>Ecdysozoa</taxon>
        <taxon>Arthropoda</taxon>
        <taxon>Hexapoda</taxon>
        <taxon>Insecta</taxon>
        <taxon>Pterygota</taxon>
        <taxon>Neoptera</taxon>
        <taxon>Endopterygota</taxon>
        <taxon>Hymenoptera</taxon>
        <taxon>Apocrita</taxon>
        <taxon>Proctotrupomorpha</taxon>
        <taxon>Chalcidoidea</taxon>
        <taxon>Pteromalidae</taxon>
        <taxon>Pteromalinae</taxon>
        <taxon>Trichomalopsis</taxon>
    </lineage>
</organism>
<evidence type="ECO:0000313" key="3">
    <source>
        <dbReference type="Proteomes" id="UP000215335"/>
    </source>
</evidence>
<dbReference type="EMBL" id="NNAY01000999">
    <property type="protein sequence ID" value="OXU25545.1"/>
    <property type="molecule type" value="Genomic_DNA"/>
</dbReference>
<evidence type="ECO:0000313" key="2">
    <source>
        <dbReference type="EMBL" id="OXU25545.1"/>
    </source>
</evidence>
<sequence length="169" mass="17795">MVSSRLPGLRSEGLQESSNVVGGADSSSLLEHATLERQQPSSPAANPNISNLAADDEERYEAFGVIDDADSPQGSGSPAASPIAGANPNRNPRSPNSMLLGRHTWLRTSLGRSPAGANRKRLSSNALASQLYRSSSFNSSGRGSICDTADDVYSDVSLEDDVIDLNHRA</sequence>
<proteinExistence type="predicted"/>
<dbReference type="STRING" id="543379.A0A232F4D9"/>
<comment type="caution">
    <text evidence="2">The sequence shown here is derived from an EMBL/GenBank/DDBJ whole genome shotgun (WGS) entry which is preliminary data.</text>
</comment>
<protein>
    <submittedName>
        <fullName evidence="2">Uncharacterized protein</fullName>
    </submittedName>
</protein>
<dbReference type="OrthoDB" id="418358at2759"/>
<feature type="compositionally biased region" description="Low complexity" evidence="1">
    <location>
        <begin position="71"/>
        <end position="97"/>
    </location>
</feature>
<gene>
    <name evidence="2" type="ORF">TSAR_011247</name>
</gene>
<dbReference type="Proteomes" id="UP000215335">
    <property type="component" value="Unassembled WGS sequence"/>
</dbReference>
<evidence type="ECO:0000256" key="1">
    <source>
        <dbReference type="SAM" id="MobiDB-lite"/>
    </source>
</evidence>
<name>A0A232F4D9_9HYME</name>
<keyword evidence="3" id="KW-1185">Reference proteome</keyword>
<feature type="compositionally biased region" description="Polar residues" evidence="1">
    <location>
        <begin position="36"/>
        <end position="51"/>
    </location>
</feature>
<reference evidence="2 3" key="1">
    <citation type="journal article" date="2017" name="Curr. Biol.">
        <title>The Evolution of Venom by Co-option of Single-Copy Genes.</title>
        <authorList>
            <person name="Martinson E.O."/>
            <person name="Mrinalini"/>
            <person name="Kelkar Y.D."/>
            <person name="Chang C.H."/>
            <person name="Werren J.H."/>
        </authorList>
    </citation>
    <scope>NUCLEOTIDE SEQUENCE [LARGE SCALE GENOMIC DNA]</scope>
    <source>
        <strain evidence="2 3">Alberta</strain>
        <tissue evidence="2">Whole body</tissue>
    </source>
</reference>
<accession>A0A232F4D9</accession>
<feature type="compositionally biased region" description="Polar residues" evidence="1">
    <location>
        <begin position="14"/>
        <end position="29"/>
    </location>
</feature>
<dbReference type="AlphaFoldDB" id="A0A232F4D9"/>
<feature type="region of interest" description="Disordered" evidence="1">
    <location>
        <begin position="1"/>
        <end position="100"/>
    </location>
</feature>